<comment type="caution">
    <text evidence="10">The sequence shown here is derived from an EMBL/GenBank/DDBJ whole genome shotgun (WGS) entry which is preliminary data.</text>
</comment>
<dbReference type="InterPro" id="IPR000276">
    <property type="entry name" value="GPCR_Rhodpsn"/>
</dbReference>
<dbReference type="InterPro" id="IPR017452">
    <property type="entry name" value="GPCR_Rhodpsn_7TM"/>
</dbReference>
<evidence type="ECO:0000256" key="6">
    <source>
        <dbReference type="ARBA" id="ARBA00023170"/>
    </source>
</evidence>
<dbReference type="Pfam" id="PF00001">
    <property type="entry name" value="7tm_1"/>
    <property type="match status" value="1"/>
</dbReference>
<dbReference type="Gene3D" id="1.20.1070.10">
    <property type="entry name" value="Rhodopsin 7-helix transmembrane proteins"/>
    <property type="match status" value="1"/>
</dbReference>
<dbReference type="PRINTS" id="PR00237">
    <property type="entry name" value="GPCRRHODOPSN"/>
</dbReference>
<dbReference type="SUPFAM" id="SSF81321">
    <property type="entry name" value="Family A G protein-coupled receptor-like"/>
    <property type="match status" value="1"/>
</dbReference>
<keyword evidence="11" id="KW-1185">Reference proteome</keyword>
<evidence type="ECO:0000256" key="8">
    <source>
        <dbReference type="SAM" id="Phobius"/>
    </source>
</evidence>
<organism evidence="10 11">
    <name type="scientific">Desmophyllum pertusum</name>
    <dbReference type="NCBI Taxonomy" id="174260"/>
    <lineage>
        <taxon>Eukaryota</taxon>
        <taxon>Metazoa</taxon>
        <taxon>Cnidaria</taxon>
        <taxon>Anthozoa</taxon>
        <taxon>Hexacorallia</taxon>
        <taxon>Scleractinia</taxon>
        <taxon>Caryophylliina</taxon>
        <taxon>Caryophylliidae</taxon>
        <taxon>Desmophyllum</taxon>
    </lineage>
</organism>
<comment type="subcellular location">
    <subcellularLocation>
        <location evidence="1">Membrane</location>
        <topology evidence="1">Multi-pass membrane protein</topology>
    </subcellularLocation>
</comment>
<dbReference type="PANTHER" id="PTHR45695">
    <property type="entry name" value="LEUCOKININ RECEPTOR-RELATED"/>
    <property type="match status" value="1"/>
</dbReference>
<evidence type="ECO:0000259" key="9">
    <source>
        <dbReference type="PROSITE" id="PS50262"/>
    </source>
</evidence>
<keyword evidence="2 8" id="KW-0812">Transmembrane</keyword>
<evidence type="ECO:0000256" key="3">
    <source>
        <dbReference type="ARBA" id="ARBA00022989"/>
    </source>
</evidence>
<keyword evidence="7" id="KW-0807">Transducer</keyword>
<evidence type="ECO:0000256" key="7">
    <source>
        <dbReference type="ARBA" id="ARBA00023224"/>
    </source>
</evidence>
<feature type="transmembrane region" description="Helical" evidence="8">
    <location>
        <begin position="29"/>
        <end position="54"/>
    </location>
</feature>
<keyword evidence="6" id="KW-0675">Receptor</keyword>
<dbReference type="GO" id="GO:0005886">
    <property type="term" value="C:plasma membrane"/>
    <property type="evidence" value="ECO:0007669"/>
    <property type="project" value="TreeGrafter"/>
</dbReference>
<dbReference type="OrthoDB" id="6022667at2759"/>
<evidence type="ECO:0000313" key="11">
    <source>
        <dbReference type="Proteomes" id="UP001163046"/>
    </source>
</evidence>
<name>A0A9W9Z104_9CNID</name>
<evidence type="ECO:0000256" key="1">
    <source>
        <dbReference type="ARBA" id="ARBA00004141"/>
    </source>
</evidence>
<sequence>MVNDPQQTCEEYMFCHTPFDWKTQISETVYFLMAFFLPLSYMLVAYTRIAVRLWKRSKNGMIHSAVAKHKTKSIRLLIVAVLGFVICWGPSILMNFLAQFGVFEGQSFESEVMLEMWLIFIAPASSSCINTAVYAYFSPEFRKNCIKFGCCCCGPFVQCCCRCRANRRVRPDEARRQRTKETPSAQVLK</sequence>
<keyword evidence="4" id="KW-0297">G-protein coupled receptor</keyword>
<evidence type="ECO:0000256" key="4">
    <source>
        <dbReference type="ARBA" id="ARBA00023040"/>
    </source>
</evidence>
<dbReference type="Proteomes" id="UP001163046">
    <property type="component" value="Unassembled WGS sequence"/>
</dbReference>
<keyword evidence="5 8" id="KW-0472">Membrane</keyword>
<evidence type="ECO:0000313" key="10">
    <source>
        <dbReference type="EMBL" id="KAJ7373055.1"/>
    </source>
</evidence>
<keyword evidence="3 8" id="KW-1133">Transmembrane helix</keyword>
<reference evidence="10" key="1">
    <citation type="submission" date="2023-01" db="EMBL/GenBank/DDBJ databases">
        <title>Genome assembly of the deep-sea coral Lophelia pertusa.</title>
        <authorList>
            <person name="Herrera S."/>
            <person name="Cordes E."/>
        </authorList>
    </citation>
    <scope>NUCLEOTIDE SEQUENCE</scope>
    <source>
        <strain evidence="10">USNM1676648</strain>
        <tissue evidence="10">Polyp</tissue>
    </source>
</reference>
<proteinExistence type="predicted"/>
<evidence type="ECO:0000256" key="2">
    <source>
        <dbReference type="ARBA" id="ARBA00022692"/>
    </source>
</evidence>
<accession>A0A9W9Z104</accession>
<protein>
    <recommendedName>
        <fullName evidence="9">G-protein coupled receptors family 1 profile domain-containing protein</fullName>
    </recommendedName>
</protein>
<dbReference type="EMBL" id="MU826832">
    <property type="protein sequence ID" value="KAJ7373055.1"/>
    <property type="molecule type" value="Genomic_DNA"/>
</dbReference>
<feature type="transmembrane region" description="Helical" evidence="8">
    <location>
        <begin position="117"/>
        <end position="137"/>
    </location>
</feature>
<gene>
    <name evidence="10" type="ORF">OS493_014201</name>
</gene>
<feature type="domain" description="G-protein coupled receptors family 1 profile" evidence="9">
    <location>
        <begin position="1"/>
        <end position="134"/>
    </location>
</feature>
<dbReference type="PANTHER" id="PTHR45695:SF9">
    <property type="entry name" value="LEUCOKININ RECEPTOR"/>
    <property type="match status" value="1"/>
</dbReference>
<dbReference type="AlphaFoldDB" id="A0A9W9Z104"/>
<evidence type="ECO:0000256" key="5">
    <source>
        <dbReference type="ARBA" id="ARBA00023136"/>
    </source>
</evidence>
<feature type="transmembrane region" description="Helical" evidence="8">
    <location>
        <begin position="74"/>
        <end position="97"/>
    </location>
</feature>
<dbReference type="PROSITE" id="PS50262">
    <property type="entry name" value="G_PROTEIN_RECEP_F1_2"/>
    <property type="match status" value="1"/>
</dbReference>
<dbReference type="GO" id="GO:0004930">
    <property type="term" value="F:G protein-coupled receptor activity"/>
    <property type="evidence" value="ECO:0007669"/>
    <property type="project" value="UniProtKB-KW"/>
</dbReference>